<evidence type="ECO:0000256" key="1">
    <source>
        <dbReference type="SAM" id="SignalP"/>
    </source>
</evidence>
<feature type="signal peptide" evidence="1">
    <location>
        <begin position="1"/>
        <end position="28"/>
    </location>
</feature>
<dbReference type="RefSeq" id="WP_149726707.1">
    <property type="nucleotide sequence ID" value="NZ_VUJV01000001.1"/>
</dbReference>
<reference evidence="2 3" key="1">
    <citation type="submission" date="2019-09" db="EMBL/GenBank/DDBJ databases">
        <title>Nocardioides panacisoli sp. nov., isolated from the soil of a ginseng field.</title>
        <authorList>
            <person name="Cho C."/>
        </authorList>
    </citation>
    <scope>NUCLEOTIDE SEQUENCE [LARGE SCALE GENOMIC DNA]</scope>
    <source>
        <strain evidence="2 3">BN130099</strain>
    </source>
</reference>
<proteinExistence type="predicted"/>
<organism evidence="2 3">
    <name type="scientific">Nocardioides humilatus</name>
    <dbReference type="NCBI Taxonomy" id="2607660"/>
    <lineage>
        <taxon>Bacteria</taxon>
        <taxon>Bacillati</taxon>
        <taxon>Actinomycetota</taxon>
        <taxon>Actinomycetes</taxon>
        <taxon>Propionibacteriales</taxon>
        <taxon>Nocardioidaceae</taxon>
        <taxon>Nocardioides</taxon>
    </lineage>
</organism>
<comment type="caution">
    <text evidence="2">The sequence shown here is derived from an EMBL/GenBank/DDBJ whole genome shotgun (WGS) entry which is preliminary data.</text>
</comment>
<protein>
    <submittedName>
        <fullName evidence="2">Uncharacterized protein</fullName>
    </submittedName>
</protein>
<accession>A0A5B1LNS0</accession>
<feature type="chain" id="PRO_5022970996" evidence="1">
    <location>
        <begin position="29"/>
        <end position="130"/>
    </location>
</feature>
<dbReference type="EMBL" id="VUJV01000001">
    <property type="protein sequence ID" value="KAA1421247.1"/>
    <property type="molecule type" value="Genomic_DNA"/>
</dbReference>
<dbReference type="Proteomes" id="UP000325003">
    <property type="component" value="Unassembled WGS sequence"/>
</dbReference>
<evidence type="ECO:0000313" key="3">
    <source>
        <dbReference type="Proteomes" id="UP000325003"/>
    </source>
</evidence>
<reference evidence="2 3" key="2">
    <citation type="submission" date="2019-09" db="EMBL/GenBank/DDBJ databases">
        <authorList>
            <person name="Jin C."/>
        </authorList>
    </citation>
    <scope>NUCLEOTIDE SEQUENCE [LARGE SCALE GENOMIC DNA]</scope>
    <source>
        <strain evidence="2 3">BN130099</strain>
    </source>
</reference>
<sequence>MKRLLASGTLGLILSAVAVLIEAPSASAAPAAVVRAANQTDCRHRDSGSSIGPTNSGVYCRIPDRGHVGILRYNNADRGVAWFDDWVMVPGWLVRRGHVLIVEDDYFRDRIDDARWVARRVGGHLVRIGA</sequence>
<name>A0A5B1LNS0_9ACTN</name>
<keyword evidence="1" id="KW-0732">Signal</keyword>
<evidence type="ECO:0000313" key="2">
    <source>
        <dbReference type="EMBL" id="KAA1421247.1"/>
    </source>
</evidence>
<keyword evidence="3" id="KW-1185">Reference proteome</keyword>
<gene>
    <name evidence="2" type="ORF">F0U44_02745</name>
</gene>
<dbReference type="AlphaFoldDB" id="A0A5B1LNS0"/>